<dbReference type="PANTHER" id="PTHR10686:SF38">
    <property type="entry name" value="THIAMINE TRANSPORTER 2 ISOFORM X1"/>
    <property type="match status" value="1"/>
</dbReference>
<evidence type="ECO:0000313" key="6">
    <source>
        <dbReference type="Ensembl" id="ENSCCRP00015002011.1"/>
    </source>
</evidence>
<dbReference type="PIRSF" id="PIRSF028739">
    <property type="entry name" value="Folate_carrier"/>
    <property type="match status" value="1"/>
</dbReference>
<keyword evidence="3 5" id="KW-0472">Membrane</keyword>
<sequence>MDFVLSWPPFSRSACVQIRMNFWRKMKRSDWVFSTVLLSLYGFFANCRPAEPFLTPYLVGPKNISEEVTNYLFPIWTYSYLAVLCPVFLLTDLLRYKPLIVTQGLFLVTNYIILCFATSLSALTYLQFNFAMVTSTEVAYFSYIYSVIPPERYQRATGYVRSAMLTGYTFGATLGQLLISLADTSYFHVNTITLGIMSVAFCISLGLPMPQHGMFFKKAEVYTDTLNEVTDTFGGETDLRKQATGTCCDWGSIKISGIQMWESLKESYSSRSLVQWSLWWALATAGYGQVFNYVQLMWDHIEPSTTSSVYNGGVEAVCTLVGAAAAFSVGYIRVQWGVWGELSLGVFSAIGAGCVFLMGLTNNIWLSYAGYAIFKASYMFLITVTMFQIAVNLSMECYALTFGINTFFCLIDVLQFLVYGGYYSTISVLFLVQGLHTICEHYRKSPEETNTDQPPATTLEDKYGSDRRDLGPQNVYKQSAF</sequence>
<evidence type="ECO:0000256" key="4">
    <source>
        <dbReference type="SAM" id="MobiDB-lite"/>
    </source>
</evidence>
<evidence type="ECO:0000256" key="1">
    <source>
        <dbReference type="ARBA" id="ARBA00004141"/>
    </source>
</evidence>
<dbReference type="Proteomes" id="UP000694700">
    <property type="component" value="Unplaced"/>
</dbReference>
<evidence type="ECO:0000256" key="5">
    <source>
        <dbReference type="SAM" id="Phobius"/>
    </source>
</evidence>
<protein>
    <submittedName>
        <fullName evidence="6">Solute carrier family 19 member 3b</fullName>
    </submittedName>
</protein>
<feature type="transmembrane region" description="Helical" evidence="5">
    <location>
        <begin position="185"/>
        <end position="207"/>
    </location>
</feature>
<dbReference type="AlphaFoldDB" id="A0A8C1YFE9"/>
<feature type="transmembrane region" description="Helical" evidence="5">
    <location>
        <begin position="314"/>
        <end position="332"/>
    </location>
</feature>
<feature type="transmembrane region" description="Helical" evidence="5">
    <location>
        <begin position="371"/>
        <end position="391"/>
    </location>
</feature>
<dbReference type="NCBIfam" id="TIGR00806">
    <property type="entry name" value="rfc"/>
    <property type="match status" value="1"/>
</dbReference>
<dbReference type="PANTHER" id="PTHR10686">
    <property type="entry name" value="FOLATE TRANSPORTER"/>
    <property type="match status" value="1"/>
</dbReference>
<comment type="similarity">
    <text evidence="2 3">Belongs to the reduced folate carrier (RFC) transporter (TC 2.A.48) family.</text>
</comment>
<keyword evidence="5" id="KW-1133">Transmembrane helix</keyword>
<dbReference type="GO" id="GO:0005886">
    <property type="term" value="C:plasma membrane"/>
    <property type="evidence" value="ECO:0007669"/>
    <property type="project" value="UniProtKB-UniRule"/>
</dbReference>
<evidence type="ECO:0000313" key="7">
    <source>
        <dbReference type="Proteomes" id="UP000694700"/>
    </source>
</evidence>
<evidence type="ECO:0000256" key="3">
    <source>
        <dbReference type="PIRNR" id="PIRNR028739"/>
    </source>
</evidence>
<feature type="transmembrane region" description="Helical" evidence="5">
    <location>
        <begin position="160"/>
        <end position="179"/>
    </location>
</feature>
<evidence type="ECO:0000256" key="2">
    <source>
        <dbReference type="ARBA" id="ARBA00005773"/>
    </source>
</evidence>
<dbReference type="Ensembl" id="ENSCCRT00015002134.1">
    <property type="protein sequence ID" value="ENSCCRP00015002011.1"/>
    <property type="gene ID" value="ENSCCRG00015001197.1"/>
</dbReference>
<keyword evidence="5" id="KW-0812">Transmembrane</keyword>
<feature type="transmembrane region" description="Helical" evidence="5">
    <location>
        <begin position="71"/>
        <end position="93"/>
    </location>
</feature>
<dbReference type="Pfam" id="PF01770">
    <property type="entry name" value="Folate_carrier"/>
    <property type="match status" value="1"/>
</dbReference>
<feature type="transmembrane region" description="Helical" evidence="5">
    <location>
        <begin position="105"/>
        <end position="124"/>
    </location>
</feature>
<name>A0A8C1YFE9_CYPCA</name>
<dbReference type="SUPFAM" id="SSF103473">
    <property type="entry name" value="MFS general substrate transporter"/>
    <property type="match status" value="1"/>
</dbReference>
<reference evidence="6" key="1">
    <citation type="submission" date="2025-08" db="UniProtKB">
        <authorList>
            <consortium name="Ensembl"/>
        </authorList>
    </citation>
    <scope>IDENTIFICATION</scope>
</reference>
<accession>A0A8C1YFE9</accession>
<feature type="region of interest" description="Disordered" evidence="4">
    <location>
        <begin position="445"/>
        <end position="473"/>
    </location>
</feature>
<feature type="transmembrane region" description="Helical" evidence="5">
    <location>
        <begin position="344"/>
        <end position="365"/>
    </location>
</feature>
<dbReference type="InterPro" id="IPR036259">
    <property type="entry name" value="MFS_trans_sf"/>
</dbReference>
<comment type="subcellular location">
    <subcellularLocation>
        <location evidence="1 3">Membrane</location>
        <topology evidence="1 3">Multi-pass membrane protein</topology>
    </subcellularLocation>
</comment>
<feature type="transmembrane region" description="Helical" evidence="5">
    <location>
        <begin position="273"/>
        <end position="294"/>
    </location>
</feature>
<dbReference type="Gene3D" id="1.20.1250.20">
    <property type="entry name" value="MFS general substrate transporter like domains"/>
    <property type="match status" value="1"/>
</dbReference>
<feature type="compositionally biased region" description="Basic and acidic residues" evidence="4">
    <location>
        <begin position="459"/>
        <end position="470"/>
    </location>
</feature>
<feature type="transmembrane region" description="Helical" evidence="5">
    <location>
        <begin position="422"/>
        <end position="439"/>
    </location>
</feature>
<dbReference type="InterPro" id="IPR002666">
    <property type="entry name" value="Folate_carrier"/>
</dbReference>
<keyword evidence="3" id="KW-0813">Transport</keyword>
<proteinExistence type="inferred from homology"/>
<organism evidence="6 7">
    <name type="scientific">Cyprinus carpio</name>
    <name type="common">Common carp</name>
    <dbReference type="NCBI Taxonomy" id="7962"/>
    <lineage>
        <taxon>Eukaryota</taxon>
        <taxon>Metazoa</taxon>
        <taxon>Chordata</taxon>
        <taxon>Craniata</taxon>
        <taxon>Vertebrata</taxon>
        <taxon>Euteleostomi</taxon>
        <taxon>Actinopterygii</taxon>
        <taxon>Neopterygii</taxon>
        <taxon>Teleostei</taxon>
        <taxon>Ostariophysi</taxon>
        <taxon>Cypriniformes</taxon>
        <taxon>Cyprinidae</taxon>
        <taxon>Cyprininae</taxon>
        <taxon>Cyprinus</taxon>
    </lineage>
</organism>
<dbReference type="GO" id="GO:0090482">
    <property type="term" value="F:vitamin transmembrane transporter activity"/>
    <property type="evidence" value="ECO:0007669"/>
    <property type="project" value="InterPro"/>
</dbReference>